<accession>A0AAD5T323</accession>
<keyword evidence="5" id="KW-0686">Riboflavin biosynthesis</keyword>
<dbReference type="EC" id="1.1.1.302" evidence="3"/>
<dbReference type="AlphaFoldDB" id="A0AAD5T323"/>
<evidence type="ECO:0000313" key="11">
    <source>
        <dbReference type="EMBL" id="KAJ3127559.1"/>
    </source>
</evidence>
<evidence type="ECO:0000259" key="10">
    <source>
        <dbReference type="Pfam" id="PF01872"/>
    </source>
</evidence>
<evidence type="ECO:0000256" key="9">
    <source>
        <dbReference type="ARBA" id="ARBA00049020"/>
    </source>
</evidence>
<evidence type="ECO:0000256" key="1">
    <source>
        <dbReference type="ARBA" id="ARBA00003555"/>
    </source>
</evidence>
<comment type="caution">
    <text evidence="11">The sequence shown here is derived from an EMBL/GenBank/DDBJ whole genome shotgun (WGS) entry which is preliminary data.</text>
</comment>
<sequence>MRKVIATEFITLDGVVEAPGGDETDHIHRGWQSNYPSQAVGKYKADELASVDALLLGRKTYDQFAGYWPGQTSGWFAERMNSIPKYVVSTGMRGAEWNNSSVLGALVEVEALKGSEGGDLLVYGSTTLVKSLLQHDLVDELHLVLYPLTVGGGLSPFDSEDRKMRTFRLKNCRTVKDGIVILEYERNVGK</sequence>
<evidence type="ECO:0000256" key="7">
    <source>
        <dbReference type="ARBA" id="ARBA00031630"/>
    </source>
</evidence>
<comment type="function">
    <text evidence="1">Catalyzes an early step in riboflavin biosynthesis, the NADPH-dependent reduction of the ribose side chain of 2,5-diamino-6-ribosylamino-4(3H)-pyrimidinone 5'-phosphate, yielding 2,5-diamino-6-ribitylamino-4(3H)-pyrimidinone 5'-phosphate.</text>
</comment>
<dbReference type="Pfam" id="PF01872">
    <property type="entry name" value="RibD_C"/>
    <property type="match status" value="1"/>
</dbReference>
<comment type="catalytic activity">
    <reaction evidence="9">
        <text>2,5-diamino-6-(1-D-ribitylamino)pyrimidin-4(3H)-one 5'-phosphate + NADP(+) = 2,5-diamino-6-(1-D-ribosylamino)pyrimidin-4(3H)-one 5'-phosphate + NADPH + H(+)</text>
        <dbReference type="Rhea" id="RHEA:27278"/>
        <dbReference type="ChEBI" id="CHEBI:15378"/>
        <dbReference type="ChEBI" id="CHEBI:57783"/>
        <dbReference type="ChEBI" id="CHEBI:58349"/>
        <dbReference type="ChEBI" id="CHEBI:58890"/>
        <dbReference type="ChEBI" id="CHEBI:59545"/>
        <dbReference type="EC" id="1.1.1.302"/>
    </reaction>
</comment>
<evidence type="ECO:0000256" key="6">
    <source>
        <dbReference type="ARBA" id="ARBA00030073"/>
    </source>
</evidence>
<evidence type="ECO:0000313" key="12">
    <source>
        <dbReference type="Proteomes" id="UP001211907"/>
    </source>
</evidence>
<evidence type="ECO:0000256" key="8">
    <source>
        <dbReference type="ARBA" id="ARBA00047550"/>
    </source>
</evidence>
<evidence type="ECO:0000256" key="3">
    <source>
        <dbReference type="ARBA" id="ARBA00012851"/>
    </source>
</evidence>
<comment type="catalytic activity">
    <reaction evidence="8">
        <text>2,5-diamino-6-(1-D-ribitylamino)pyrimidin-4(3H)-one 5'-phosphate + NAD(+) = 2,5-diamino-6-(1-D-ribosylamino)pyrimidin-4(3H)-one 5'-phosphate + NADH + H(+)</text>
        <dbReference type="Rhea" id="RHEA:27274"/>
        <dbReference type="ChEBI" id="CHEBI:15378"/>
        <dbReference type="ChEBI" id="CHEBI:57540"/>
        <dbReference type="ChEBI" id="CHEBI:57945"/>
        <dbReference type="ChEBI" id="CHEBI:58890"/>
        <dbReference type="ChEBI" id="CHEBI:59545"/>
        <dbReference type="EC" id="1.1.1.302"/>
    </reaction>
</comment>
<comment type="similarity">
    <text evidence="2">Belongs to the HTP reductase family.</text>
</comment>
<keyword evidence="12" id="KW-1185">Reference proteome</keyword>
<feature type="domain" description="Bacterial bifunctional deaminase-reductase C-terminal" evidence="10">
    <location>
        <begin position="2"/>
        <end position="180"/>
    </location>
</feature>
<dbReference type="InterPro" id="IPR050765">
    <property type="entry name" value="Riboflavin_Biosynth_HTPR"/>
</dbReference>
<proteinExistence type="inferred from homology"/>
<evidence type="ECO:0000256" key="2">
    <source>
        <dbReference type="ARBA" id="ARBA00009723"/>
    </source>
</evidence>
<dbReference type="GO" id="GO:0008703">
    <property type="term" value="F:5-amino-6-(5-phosphoribosylamino)uracil reductase activity"/>
    <property type="evidence" value="ECO:0007669"/>
    <property type="project" value="InterPro"/>
</dbReference>
<dbReference type="SUPFAM" id="SSF53597">
    <property type="entry name" value="Dihydrofolate reductase-like"/>
    <property type="match status" value="1"/>
</dbReference>
<dbReference type="PANTHER" id="PTHR38011">
    <property type="entry name" value="DIHYDROFOLATE REDUCTASE FAMILY PROTEIN (AFU_ORTHOLOGUE AFUA_8G06820)"/>
    <property type="match status" value="1"/>
</dbReference>
<dbReference type="PANTHER" id="PTHR38011:SF11">
    <property type="entry name" value="2,5-DIAMINO-6-RIBOSYLAMINO-4(3H)-PYRIMIDINONE 5'-PHOSPHATE REDUCTASE"/>
    <property type="match status" value="1"/>
</dbReference>
<gene>
    <name evidence="11" type="ORF">HK100_009683</name>
</gene>
<dbReference type="Gene3D" id="3.40.430.10">
    <property type="entry name" value="Dihydrofolate Reductase, subunit A"/>
    <property type="match status" value="1"/>
</dbReference>
<evidence type="ECO:0000256" key="4">
    <source>
        <dbReference type="ARBA" id="ARBA00015035"/>
    </source>
</evidence>
<evidence type="ECO:0000256" key="5">
    <source>
        <dbReference type="ARBA" id="ARBA00022619"/>
    </source>
</evidence>
<name>A0AAD5T323_9FUNG</name>
<dbReference type="EMBL" id="JADGJH010000505">
    <property type="protein sequence ID" value="KAJ3127559.1"/>
    <property type="molecule type" value="Genomic_DNA"/>
</dbReference>
<dbReference type="GO" id="GO:0009231">
    <property type="term" value="P:riboflavin biosynthetic process"/>
    <property type="evidence" value="ECO:0007669"/>
    <property type="project" value="UniProtKB-KW"/>
</dbReference>
<organism evidence="11 12">
    <name type="scientific">Physocladia obscura</name>
    <dbReference type="NCBI Taxonomy" id="109957"/>
    <lineage>
        <taxon>Eukaryota</taxon>
        <taxon>Fungi</taxon>
        <taxon>Fungi incertae sedis</taxon>
        <taxon>Chytridiomycota</taxon>
        <taxon>Chytridiomycota incertae sedis</taxon>
        <taxon>Chytridiomycetes</taxon>
        <taxon>Chytridiales</taxon>
        <taxon>Chytriomycetaceae</taxon>
        <taxon>Physocladia</taxon>
    </lineage>
</organism>
<dbReference type="InterPro" id="IPR002734">
    <property type="entry name" value="RibDG_C"/>
</dbReference>
<dbReference type="InterPro" id="IPR024072">
    <property type="entry name" value="DHFR-like_dom_sf"/>
</dbReference>
<protein>
    <recommendedName>
        <fullName evidence="4">2,5-diamino-6-ribosylamino-4(3H)-pyrimidinone 5'-phosphate reductase</fullName>
        <ecNumber evidence="3">1.1.1.302</ecNumber>
    </recommendedName>
    <alternativeName>
        <fullName evidence="7">2,5-diamino-6-(5-phospho-D-ribosylamino)pyrimidin-4(3H)-one reductase</fullName>
    </alternativeName>
    <alternativeName>
        <fullName evidence="6">2,5-diamino-6-ribitylamino-4(3H)-pyrimidinone 5'-phosphate synthase</fullName>
    </alternativeName>
</protein>
<reference evidence="11" key="1">
    <citation type="submission" date="2020-05" db="EMBL/GenBank/DDBJ databases">
        <title>Phylogenomic resolution of chytrid fungi.</title>
        <authorList>
            <person name="Stajich J.E."/>
            <person name="Amses K."/>
            <person name="Simmons R."/>
            <person name="Seto K."/>
            <person name="Myers J."/>
            <person name="Bonds A."/>
            <person name="Quandt C.A."/>
            <person name="Barry K."/>
            <person name="Liu P."/>
            <person name="Grigoriev I."/>
            <person name="Longcore J.E."/>
            <person name="James T.Y."/>
        </authorList>
    </citation>
    <scope>NUCLEOTIDE SEQUENCE</scope>
    <source>
        <strain evidence="11">JEL0513</strain>
    </source>
</reference>
<dbReference type="Proteomes" id="UP001211907">
    <property type="component" value="Unassembled WGS sequence"/>
</dbReference>